<dbReference type="SMART" id="SM00353">
    <property type="entry name" value="HLH"/>
    <property type="match status" value="1"/>
</dbReference>
<name>A0ABR1D908_NECAM</name>
<evidence type="ECO:0000259" key="8">
    <source>
        <dbReference type="PROSITE" id="PS50888"/>
    </source>
</evidence>
<evidence type="ECO:0000256" key="3">
    <source>
        <dbReference type="ARBA" id="ARBA00023015"/>
    </source>
</evidence>
<sequence length="590" mass="65026">MLFRALVRGSHGPIRRAAAQPHRPKKYHELRIAEVMEPSQQPQMRRLQTPTMQQRPNLRLDAMLEKKPMIQVPQTFSASTSRAMNSKVARNRTTSESAVIHGKHAASTPLVFDREITIAGNKLVHLPPQTQPQAKMERRESGTLMGQPQRNSTGVPFGNPAAHGIGAPPTSAAGNIPSSRKMQHPFQNQRQSPSMEGPDLHRFGDSPRSGSFNQSELYDDLIIDEILSLEDEQRRTSGKTQPLSGSYSCADNLTQLSNARPIPGTQSSGSGHSGSPITIGGATLGSNFRQIVSSSAPTSSIDMDAMLMQSSQEGGTASTGDEYYRDRRKKDIHNMIERRRRYNINDRIKELGLMLPKSSAEDMKLNKGTILKASCDYIRQLQRDRELMLKQQAHQQKLENAAKQYAERIRELEECMARQGVQPPPAHLPPLPRFTSLDRPIKQEMDDTASPNHTPCGSLSSSGFMSQLSDTTAAMQIASPLGRQPMQAATSHSESYFSVGSSSPPEYGTPQNWRDHSMQQPFPDLMMDDIATLQGGNPLLTGDPLISQAGAHPSPHLTGGSQMSPDIQWDQSGFSPEGHNGLHQQHMDFS</sequence>
<feature type="domain" description="BHLH" evidence="8">
    <location>
        <begin position="328"/>
        <end position="381"/>
    </location>
</feature>
<feature type="compositionally biased region" description="Polar residues" evidence="7">
    <location>
        <begin position="144"/>
        <end position="154"/>
    </location>
</feature>
<evidence type="ECO:0000256" key="7">
    <source>
        <dbReference type="SAM" id="MobiDB-lite"/>
    </source>
</evidence>
<feature type="region of interest" description="Disordered" evidence="7">
    <location>
        <begin position="542"/>
        <end position="590"/>
    </location>
</feature>
<feature type="region of interest" description="Disordered" evidence="7">
    <location>
        <begin position="129"/>
        <end position="214"/>
    </location>
</feature>
<feature type="compositionally biased region" description="Polar residues" evidence="7">
    <location>
        <begin position="559"/>
        <end position="574"/>
    </location>
</feature>
<dbReference type="PANTHER" id="PTHR45776">
    <property type="entry name" value="MIP04163P"/>
    <property type="match status" value="1"/>
</dbReference>
<protein>
    <recommendedName>
        <fullName evidence="8">BHLH domain-containing protein</fullName>
    </recommendedName>
</protein>
<feature type="compositionally biased region" description="Polar residues" evidence="7">
    <location>
        <begin position="172"/>
        <end position="194"/>
    </location>
</feature>
<feature type="compositionally biased region" description="Low complexity" evidence="7">
    <location>
        <begin position="263"/>
        <end position="280"/>
    </location>
</feature>
<dbReference type="Gene3D" id="4.10.280.10">
    <property type="entry name" value="Helix-loop-helix DNA-binding domain"/>
    <property type="match status" value="1"/>
</dbReference>
<comment type="subcellular location">
    <subcellularLocation>
        <location evidence="1">Nucleus</location>
    </subcellularLocation>
</comment>
<evidence type="ECO:0000256" key="6">
    <source>
        <dbReference type="ARBA" id="ARBA00023242"/>
    </source>
</evidence>
<keyword evidence="5" id="KW-0804">Transcription</keyword>
<dbReference type="InterPro" id="IPR036638">
    <property type="entry name" value="HLH_DNA-bd_sf"/>
</dbReference>
<comment type="similarity">
    <text evidence="2">Belongs to the MiT/TFE family.</text>
</comment>
<gene>
    <name evidence="9" type="primary">Necator_chrIV.g13604</name>
    <name evidence="9" type="ORF">RB195_000313</name>
</gene>
<evidence type="ECO:0000256" key="1">
    <source>
        <dbReference type="ARBA" id="ARBA00004123"/>
    </source>
</evidence>
<feature type="region of interest" description="Disordered" evidence="7">
    <location>
        <begin position="256"/>
        <end position="280"/>
    </location>
</feature>
<dbReference type="PROSITE" id="PS50888">
    <property type="entry name" value="BHLH"/>
    <property type="match status" value="1"/>
</dbReference>
<comment type="caution">
    <text evidence="9">The sequence shown here is derived from an EMBL/GenBank/DDBJ whole genome shotgun (WGS) entry which is preliminary data.</text>
</comment>
<organism evidence="9 10">
    <name type="scientific">Necator americanus</name>
    <name type="common">Human hookworm</name>
    <dbReference type="NCBI Taxonomy" id="51031"/>
    <lineage>
        <taxon>Eukaryota</taxon>
        <taxon>Metazoa</taxon>
        <taxon>Ecdysozoa</taxon>
        <taxon>Nematoda</taxon>
        <taxon>Chromadorea</taxon>
        <taxon>Rhabditida</taxon>
        <taxon>Rhabditina</taxon>
        <taxon>Rhabditomorpha</taxon>
        <taxon>Strongyloidea</taxon>
        <taxon>Ancylostomatidae</taxon>
        <taxon>Bunostominae</taxon>
        <taxon>Necator</taxon>
    </lineage>
</organism>
<evidence type="ECO:0000256" key="5">
    <source>
        <dbReference type="ARBA" id="ARBA00023163"/>
    </source>
</evidence>
<dbReference type="Pfam" id="PF00010">
    <property type="entry name" value="HLH"/>
    <property type="match status" value="1"/>
</dbReference>
<evidence type="ECO:0000313" key="10">
    <source>
        <dbReference type="Proteomes" id="UP001303046"/>
    </source>
</evidence>
<dbReference type="CDD" id="cd11397">
    <property type="entry name" value="bHLHzip_MITF_like"/>
    <property type="match status" value="1"/>
</dbReference>
<keyword evidence="3" id="KW-0805">Transcription regulation</keyword>
<keyword evidence="4" id="KW-0238">DNA-binding</keyword>
<evidence type="ECO:0000256" key="2">
    <source>
        <dbReference type="ARBA" id="ARBA00008289"/>
    </source>
</evidence>
<keyword evidence="6" id="KW-0539">Nucleus</keyword>
<keyword evidence="10" id="KW-1185">Reference proteome</keyword>
<dbReference type="Proteomes" id="UP001303046">
    <property type="component" value="Unassembled WGS sequence"/>
</dbReference>
<feature type="compositionally biased region" description="Polar residues" evidence="7">
    <location>
        <begin position="487"/>
        <end position="507"/>
    </location>
</feature>
<evidence type="ECO:0000256" key="4">
    <source>
        <dbReference type="ARBA" id="ARBA00023125"/>
    </source>
</evidence>
<feature type="region of interest" description="Disordered" evidence="7">
    <location>
        <begin position="483"/>
        <end position="507"/>
    </location>
</feature>
<dbReference type="InterPro" id="IPR011598">
    <property type="entry name" value="bHLH_dom"/>
</dbReference>
<reference evidence="9 10" key="1">
    <citation type="submission" date="2023-08" db="EMBL/GenBank/DDBJ databases">
        <title>A Necator americanus chromosomal reference genome.</title>
        <authorList>
            <person name="Ilik V."/>
            <person name="Petrzelkova K.J."/>
            <person name="Pardy F."/>
            <person name="Fuh T."/>
            <person name="Niatou-Singa F.S."/>
            <person name="Gouil Q."/>
            <person name="Baker L."/>
            <person name="Ritchie M.E."/>
            <person name="Jex A.R."/>
            <person name="Gazzola D."/>
            <person name="Li H."/>
            <person name="Toshio Fujiwara R."/>
            <person name="Zhan B."/>
            <person name="Aroian R.V."/>
            <person name="Pafco B."/>
            <person name="Schwarz E.M."/>
        </authorList>
    </citation>
    <scope>NUCLEOTIDE SEQUENCE [LARGE SCALE GENOMIC DNA]</scope>
    <source>
        <strain evidence="9 10">Aroian</strain>
        <tissue evidence="9">Whole animal</tissue>
    </source>
</reference>
<dbReference type="EMBL" id="JAVFWL010000004">
    <property type="protein sequence ID" value="KAK6746990.1"/>
    <property type="molecule type" value="Genomic_DNA"/>
</dbReference>
<accession>A0ABR1D908</accession>
<feature type="region of interest" description="Disordered" evidence="7">
    <location>
        <begin position="444"/>
        <end position="465"/>
    </location>
</feature>
<evidence type="ECO:0000313" key="9">
    <source>
        <dbReference type="EMBL" id="KAK6746990.1"/>
    </source>
</evidence>
<proteinExistence type="inferred from homology"/>
<dbReference type="PANTHER" id="PTHR45776:SF2">
    <property type="entry name" value="MIP04163P"/>
    <property type="match status" value="1"/>
</dbReference>
<dbReference type="SUPFAM" id="SSF47459">
    <property type="entry name" value="HLH, helix-loop-helix DNA-binding domain"/>
    <property type="match status" value="1"/>
</dbReference>